<organism evidence="1 2">
    <name type="scientific">Plenodomus tracheiphilus IPT5</name>
    <dbReference type="NCBI Taxonomy" id="1408161"/>
    <lineage>
        <taxon>Eukaryota</taxon>
        <taxon>Fungi</taxon>
        <taxon>Dikarya</taxon>
        <taxon>Ascomycota</taxon>
        <taxon>Pezizomycotina</taxon>
        <taxon>Dothideomycetes</taxon>
        <taxon>Pleosporomycetidae</taxon>
        <taxon>Pleosporales</taxon>
        <taxon>Pleosporineae</taxon>
        <taxon>Leptosphaeriaceae</taxon>
        <taxon>Plenodomus</taxon>
    </lineage>
</organism>
<sequence>MCGHEIDCMFNTYKTGSGFKCFCGPTRKKLRRKDPKEVKQEVIEFALIMRKKYALDDIFAESRSARISAAKLPNNSHRPTYAEVVFTPPVPLPHPDASAAAYINSRGLDHILDEMLHLSGERCGDGTFVVHDGERQENPIIITSQGPKNRMKLSGENVALKRLFTRLRDSKLLHTARYSPVDLCWKKAGGVGSFSEQTGTELTAIINKLNAGYVNGGVSLTVRQYMDGGKKLQWA</sequence>
<proteinExistence type="predicted"/>
<keyword evidence="2" id="KW-1185">Reference proteome</keyword>
<dbReference type="AlphaFoldDB" id="A0A6A7ALT1"/>
<protein>
    <submittedName>
        <fullName evidence="1">Uncharacterized protein</fullName>
    </submittedName>
</protein>
<name>A0A6A7ALT1_9PLEO</name>
<accession>A0A6A7ALT1</accession>
<gene>
    <name evidence="1" type="ORF">T440DRAFT_527926</name>
</gene>
<dbReference type="Proteomes" id="UP000799423">
    <property type="component" value="Unassembled WGS sequence"/>
</dbReference>
<dbReference type="OrthoDB" id="3795771at2759"/>
<dbReference type="EMBL" id="MU006425">
    <property type="protein sequence ID" value="KAF2844071.1"/>
    <property type="molecule type" value="Genomic_DNA"/>
</dbReference>
<reference evidence="1" key="1">
    <citation type="submission" date="2020-01" db="EMBL/GenBank/DDBJ databases">
        <authorList>
            <consortium name="DOE Joint Genome Institute"/>
            <person name="Haridas S."/>
            <person name="Albert R."/>
            <person name="Binder M."/>
            <person name="Bloem J."/>
            <person name="Labutti K."/>
            <person name="Salamov A."/>
            <person name="Andreopoulos B."/>
            <person name="Baker S.E."/>
            <person name="Barry K."/>
            <person name="Bills G."/>
            <person name="Bluhm B.H."/>
            <person name="Cannon C."/>
            <person name="Castanera R."/>
            <person name="Culley D.E."/>
            <person name="Daum C."/>
            <person name="Ezra D."/>
            <person name="Gonzalez J.B."/>
            <person name="Henrissat B."/>
            <person name="Kuo A."/>
            <person name="Liang C."/>
            <person name="Lipzen A."/>
            <person name="Lutzoni F."/>
            <person name="Magnuson J."/>
            <person name="Mondo S."/>
            <person name="Nolan M."/>
            <person name="Ohm R."/>
            <person name="Pangilinan J."/>
            <person name="Park H.-J."/>
            <person name="Ramirez L."/>
            <person name="Alfaro M."/>
            <person name="Sun H."/>
            <person name="Tritt A."/>
            <person name="Yoshinaga Y."/>
            <person name="Zwiers L.-H."/>
            <person name="Turgeon B.G."/>
            <person name="Goodwin S.B."/>
            <person name="Spatafora J.W."/>
            <person name="Crous P.W."/>
            <person name="Grigoriev I.V."/>
        </authorList>
    </citation>
    <scope>NUCLEOTIDE SEQUENCE</scope>
    <source>
        <strain evidence="1">IPT5</strain>
    </source>
</reference>
<evidence type="ECO:0000313" key="2">
    <source>
        <dbReference type="Proteomes" id="UP000799423"/>
    </source>
</evidence>
<evidence type="ECO:0000313" key="1">
    <source>
        <dbReference type="EMBL" id="KAF2844071.1"/>
    </source>
</evidence>